<protein>
    <submittedName>
        <fullName evidence="3">Uncharacterized protein</fullName>
    </submittedName>
</protein>
<evidence type="ECO:0000256" key="1">
    <source>
        <dbReference type="SAM" id="Coils"/>
    </source>
</evidence>
<accession>A0AAE0FYN1</accession>
<evidence type="ECO:0000256" key="2">
    <source>
        <dbReference type="SAM" id="MobiDB-lite"/>
    </source>
</evidence>
<proteinExistence type="predicted"/>
<gene>
    <name evidence="3" type="ORF">CYMTET_23203</name>
</gene>
<organism evidence="3 4">
    <name type="scientific">Cymbomonas tetramitiformis</name>
    <dbReference type="NCBI Taxonomy" id="36881"/>
    <lineage>
        <taxon>Eukaryota</taxon>
        <taxon>Viridiplantae</taxon>
        <taxon>Chlorophyta</taxon>
        <taxon>Pyramimonadophyceae</taxon>
        <taxon>Pyramimonadales</taxon>
        <taxon>Pyramimonadaceae</taxon>
        <taxon>Cymbomonas</taxon>
    </lineage>
</organism>
<reference evidence="3 4" key="1">
    <citation type="journal article" date="2015" name="Genome Biol. Evol.">
        <title>Comparative Genomics of a Bacterivorous Green Alga Reveals Evolutionary Causalities and Consequences of Phago-Mixotrophic Mode of Nutrition.</title>
        <authorList>
            <person name="Burns J.A."/>
            <person name="Paasch A."/>
            <person name="Narechania A."/>
            <person name="Kim E."/>
        </authorList>
    </citation>
    <scope>NUCLEOTIDE SEQUENCE [LARGE SCALE GENOMIC DNA]</scope>
    <source>
        <strain evidence="3 4">PLY_AMNH</strain>
    </source>
</reference>
<feature type="coiled-coil region" evidence="1">
    <location>
        <begin position="84"/>
        <end position="146"/>
    </location>
</feature>
<dbReference type="Proteomes" id="UP001190700">
    <property type="component" value="Unassembled WGS sequence"/>
</dbReference>
<sequence length="169" mass="19278">MATDAAAPSKKRGRPAPDDAGDRYVQHSEIKPMYLRHYVTGAQYWNMLKGHLKGFVDCPTFERFKSELVTQEAEGASEFVKTTLEEHTVEVESLSENIRELQHQVEVLTRANTNLSRERVILFSKVEALESENANLQTRLKVVEDLASAFEVLYPTKSEVKDMFKDSKK</sequence>
<keyword evidence="1" id="KW-0175">Coiled coil</keyword>
<evidence type="ECO:0000313" key="4">
    <source>
        <dbReference type="Proteomes" id="UP001190700"/>
    </source>
</evidence>
<feature type="region of interest" description="Disordered" evidence="2">
    <location>
        <begin position="1"/>
        <end position="24"/>
    </location>
</feature>
<comment type="caution">
    <text evidence="3">The sequence shown here is derived from an EMBL/GenBank/DDBJ whole genome shotgun (WGS) entry which is preliminary data.</text>
</comment>
<evidence type="ECO:0000313" key="3">
    <source>
        <dbReference type="EMBL" id="KAK3268284.1"/>
    </source>
</evidence>
<keyword evidence="4" id="KW-1185">Reference proteome</keyword>
<dbReference type="EMBL" id="LGRX02011916">
    <property type="protein sequence ID" value="KAK3268284.1"/>
    <property type="molecule type" value="Genomic_DNA"/>
</dbReference>
<dbReference type="AlphaFoldDB" id="A0AAE0FYN1"/>
<name>A0AAE0FYN1_9CHLO</name>
<feature type="compositionally biased region" description="Basic and acidic residues" evidence="2">
    <location>
        <begin position="15"/>
        <end position="24"/>
    </location>
</feature>